<evidence type="ECO:0000313" key="1">
    <source>
        <dbReference type="EMBL" id="GAA3605376.1"/>
    </source>
</evidence>
<name>A0ABP6ZEB9_9ACTN</name>
<dbReference type="Proteomes" id="UP001501074">
    <property type="component" value="Unassembled WGS sequence"/>
</dbReference>
<organism evidence="1 2">
    <name type="scientific">Kineosporia mesophila</name>
    <dbReference type="NCBI Taxonomy" id="566012"/>
    <lineage>
        <taxon>Bacteria</taxon>
        <taxon>Bacillati</taxon>
        <taxon>Actinomycetota</taxon>
        <taxon>Actinomycetes</taxon>
        <taxon>Kineosporiales</taxon>
        <taxon>Kineosporiaceae</taxon>
        <taxon>Kineosporia</taxon>
    </lineage>
</organism>
<dbReference type="EMBL" id="BAAAZO010000003">
    <property type="protein sequence ID" value="GAA3605376.1"/>
    <property type="molecule type" value="Genomic_DNA"/>
</dbReference>
<reference evidence="2" key="1">
    <citation type="journal article" date="2019" name="Int. J. Syst. Evol. Microbiol.">
        <title>The Global Catalogue of Microorganisms (GCM) 10K type strain sequencing project: providing services to taxonomists for standard genome sequencing and annotation.</title>
        <authorList>
            <consortium name="The Broad Institute Genomics Platform"/>
            <consortium name="The Broad Institute Genome Sequencing Center for Infectious Disease"/>
            <person name="Wu L."/>
            <person name="Ma J."/>
        </authorList>
    </citation>
    <scope>NUCLEOTIDE SEQUENCE [LARGE SCALE GENOMIC DNA]</scope>
    <source>
        <strain evidence="2">JCM 16902</strain>
    </source>
</reference>
<keyword evidence="2" id="KW-1185">Reference proteome</keyword>
<comment type="caution">
    <text evidence="1">The sequence shown here is derived from an EMBL/GenBank/DDBJ whole genome shotgun (WGS) entry which is preliminary data.</text>
</comment>
<sequence>MHTYGSALALIGVSVPDHLQAGAGVPVLQAPQAQGDLLIVPVADPEGLDRWKDVTDEGEQVVHGEATGNTHWLHRGFGSPGVRYARPGADEPLVACYVRVPPGQSALLVHTDEHGANGIGAGTYEIRRKRQFVRTEAELNTNPITRGLTGRPDASAWDLVWD</sequence>
<evidence type="ECO:0000313" key="2">
    <source>
        <dbReference type="Proteomes" id="UP001501074"/>
    </source>
</evidence>
<dbReference type="RefSeq" id="WP_231483127.1">
    <property type="nucleotide sequence ID" value="NZ_BAAAZO010000003.1"/>
</dbReference>
<gene>
    <name evidence="1" type="ORF">GCM10022223_21380</name>
</gene>
<accession>A0ABP6ZEB9</accession>
<protein>
    <submittedName>
        <fullName evidence="1">Uncharacterized protein</fullName>
    </submittedName>
</protein>
<proteinExistence type="predicted"/>